<dbReference type="Proteomes" id="UP000286415">
    <property type="component" value="Unassembled WGS sequence"/>
</dbReference>
<evidence type="ECO:0000313" key="1">
    <source>
        <dbReference type="EMBL" id="KAG5449254.1"/>
    </source>
</evidence>
<dbReference type="AlphaFoldDB" id="A0A419PG07"/>
<sequence length="188" mass="20917">MVQPAFMPPEGGMSECVNKKTGSMINSLFSLLPLAVCSKEGDLADGTTRRPMGHKIISRLYPNQKKAVVGVRVAYIFWGESFHTSSNSQQEAVSQIYIHWSTSYEGLCECHTYTPKCSPMGNESTQAVTPLMSDNSSRLIRVSNFYVRPGVFTEHLHRQDTASPSQPIETTLDRSRPWCMSSTLSAFD</sequence>
<dbReference type="EMBL" id="NIRI02000042">
    <property type="protein sequence ID" value="KAG5449254.1"/>
    <property type="molecule type" value="Genomic_DNA"/>
</dbReference>
<organism evidence="1 2">
    <name type="scientific">Clonorchis sinensis</name>
    <name type="common">Chinese liver fluke</name>
    <dbReference type="NCBI Taxonomy" id="79923"/>
    <lineage>
        <taxon>Eukaryota</taxon>
        <taxon>Metazoa</taxon>
        <taxon>Spiralia</taxon>
        <taxon>Lophotrochozoa</taxon>
        <taxon>Platyhelminthes</taxon>
        <taxon>Trematoda</taxon>
        <taxon>Digenea</taxon>
        <taxon>Opisthorchiida</taxon>
        <taxon>Opisthorchiata</taxon>
        <taxon>Opisthorchiidae</taxon>
        <taxon>Clonorchis</taxon>
    </lineage>
</organism>
<keyword evidence="2" id="KW-1185">Reference proteome</keyword>
<proteinExistence type="predicted"/>
<reference evidence="1 2" key="2">
    <citation type="journal article" date="2021" name="Genomics">
        <title>High-quality reference genome for Clonorchis sinensis.</title>
        <authorList>
            <person name="Young N.D."/>
            <person name="Stroehlein A.J."/>
            <person name="Kinkar L."/>
            <person name="Wang T."/>
            <person name="Sohn W.M."/>
            <person name="Chang B.C.H."/>
            <person name="Kaur P."/>
            <person name="Weisz D."/>
            <person name="Dudchenko O."/>
            <person name="Aiden E.L."/>
            <person name="Korhonen P.K."/>
            <person name="Gasser R.B."/>
        </authorList>
    </citation>
    <scope>NUCLEOTIDE SEQUENCE [LARGE SCALE GENOMIC DNA]</scope>
    <source>
        <strain evidence="1">Cs-k2</strain>
    </source>
</reference>
<dbReference type="InParanoid" id="A0A419PG07"/>
<name>A0A419PG07_CLOSI</name>
<reference evidence="1 2" key="1">
    <citation type="journal article" date="2018" name="Biotechnol. Adv.">
        <title>Improved genomic resources and new bioinformatic workflow for the carcinogenic parasite Clonorchis sinensis: Biotechnological implications.</title>
        <authorList>
            <person name="Wang D."/>
            <person name="Korhonen P.K."/>
            <person name="Gasser R.B."/>
            <person name="Young N.D."/>
        </authorList>
    </citation>
    <scope>NUCLEOTIDE SEQUENCE [LARGE SCALE GENOMIC DNA]</scope>
    <source>
        <strain evidence="1">Cs-k2</strain>
    </source>
</reference>
<comment type="caution">
    <text evidence="1">The sequence shown here is derived from an EMBL/GenBank/DDBJ whole genome shotgun (WGS) entry which is preliminary data.</text>
</comment>
<accession>A0A419PG07</accession>
<protein>
    <submittedName>
        <fullName evidence="1">Uncharacterized protein</fullName>
    </submittedName>
</protein>
<evidence type="ECO:0000313" key="2">
    <source>
        <dbReference type="Proteomes" id="UP000286415"/>
    </source>
</evidence>
<gene>
    <name evidence="1" type="ORF">CSKR_100654</name>
</gene>